<accession>A0AAV7ZGC4</accession>
<evidence type="ECO:0000313" key="4">
    <source>
        <dbReference type="EMBL" id="KAJ3439457.1"/>
    </source>
</evidence>
<dbReference type="InterPro" id="IPR019402">
    <property type="entry name" value="CWH43_N"/>
</dbReference>
<evidence type="ECO:0000256" key="2">
    <source>
        <dbReference type="SAM" id="Phobius"/>
    </source>
</evidence>
<feature type="transmembrane region" description="Helical" evidence="2">
    <location>
        <begin position="172"/>
        <end position="193"/>
    </location>
</feature>
<feature type="compositionally biased region" description="Basic residues" evidence="1">
    <location>
        <begin position="264"/>
        <end position="289"/>
    </location>
</feature>
<feature type="transmembrane region" description="Helical" evidence="2">
    <location>
        <begin position="53"/>
        <end position="73"/>
    </location>
</feature>
<dbReference type="Proteomes" id="UP001146793">
    <property type="component" value="Unassembled WGS sequence"/>
</dbReference>
<evidence type="ECO:0000313" key="5">
    <source>
        <dbReference type="Proteomes" id="UP001146793"/>
    </source>
</evidence>
<organism evidence="4 5">
    <name type="scientific">Anaeramoeba flamelloides</name>
    <dbReference type="NCBI Taxonomy" id="1746091"/>
    <lineage>
        <taxon>Eukaryota</taxon>
        <taxon>Metamonada</taxon>
        <taxon>Anaeramoebidae</taxon>
        <taxon>Anaeramoeba</taxon>
    </lineage>
</organism>
<reference evidence="4" key="1">
    <citation type="submission" date="2022-08" db="EMBL/GenBank/DDBJ databases">
        <title>Novel sulphate-reducing endosymbionts in the free-living metamonad Anaeramoeba.</title>
        <authorList>
            <person name="Jerlstrom-Hultqvist J."/>
            <person name="Cepicka I."/>
            <person name="Gallot-Lavallee L."/>
            <person name="Salas-Leiva D."/>
            <person name="Curtis B.A."/>
            <person name="Zahonova K."/>
            <person name="Pipaliya S."/>
            <person name="Dacks J."/>
            <person name="Roger A.J."/>
        </authorList>
    </citation>
    <scope>NUCLEOTIDE SEQUENCE</scope>
    <source>
        <strain evidence="4">Busselton2</strain>
    </source>
</reference>
<feature type="domain" description="CWH43-like N-terminal" evidence="3">
    <location>
        <begin position="12"/>
        <end position="240"/>
    </location>
</feature>
<name>A0AAV7ZGC4_9EUKA</name>
<gene>
    <name evidence="4" type="ORF">M0812_15484</name>
</gene>
<comment type="caution">
    <text evidence="4">The sequence shown here is derived from an EMBL/GenBank/DDBJ whole genome shotgun (WGS) entry which is preliminary data.</text>
</comment>
<protein>
    <recommendedName>
        <fullName evidence="3">CWH43-like N-terminal domain-containing protein</fullName>
    </recommendedName>
</protein>
<keyword evidence="2" id="KW-0472">Membrane</keyword>
<dbReference type="AlphaFoldDB" id="A0AAV7ZGC4"/>
<feature type="transmembrane region" description="Helical" evidence="2">
    <location>
        <begin position="12"/>
        <end position="33"/>
    </location>
</feature>
<feature type="transmembrane region" description="Helical" evidence="2">
    <location>
        <begin position="135"/>
        <end position="160"/>
    </location>
</feature>
<dbReference type="EMBL" id="JANTQA010000032">
    <property type="protein sequence ID" value="KAJ3439457.1"/>
    <property type="molecule type" value="Genomic_DNA"/>
</dbReference>
<proteinExistence type="predicted"/>
<keyword evidence="2" id="KW-1133">Transmembrane helix</keyword>
<feature type="region of interest" description="Disordered" evidence="1">
    <location>
        <begin position="251"/>
        <end position="289"/>
    </location>
</feature>
<feature type="transmembrane region" description="Helical" evidence="2">
    <location>
        <begin position="213"/>
        <end position="231"/>
    </location>
</feature>
<sequence>MKLRLDRVVDFAIYLALGTISVGVFLVCYLGHVNELITIPFVSMAENQLPEQALMQFGLLFVGILFVVLQTSFHYKKMPEYGDRFAGKMLLRTMLVCGCGTGIFLGLQSLIPLSLNWNEGLLDFTIETHFNLTSTLHYTAASIFFMFAFFHMITSVAYSVFIEKTSLKTGRIAFRIACILFYSVFGLFLLYGTVVEFPAKRAKNAIPVSYKELNIFAFVEIVAVVIIMLYFRTFRTELKEVQIVTFTPKKNEKSNFSPKENLVSKKKNAVIQKRNQKKSKNTKQKKKNK</sequence>
<evidence type="ECO:0000259" key="3">
    <source>
        <dbReference type="Pfam" id="PF10277"/>
    </source>
</evidence>
<evidence type="ECO:0000256" key="1">
    <source>
        <dbReference type="SAM" id="MobiDB-lite"/>
    </source>
</evidence>
<dbReference type="Pfam" id="PF10277">
    <property type="entry name" value="Frag1"/>
    <property type="match status" value="1"/>
</dbReference>
<keyword evidence="2" id="KW-0812">Transmembrane</keyword>
<feature type="transmembrane region" description="Helical" evidence="2">
    <location>
        <begin position="94"/>
        <end position="115"/>
    </location>
</feature>